<dbReference type="EC" id="4.99.1.12" evidence="2"/>
<dbReference type="Proteomes" id="UP001595867">
    <property type="component" value="Unassembled WGS sequence"/>
</dbReference>
<dbReference type="Pfam" id="PF01969">
    <property type="entry name" value="Ni_insertion"/>
    <property type="match status" value="1"/>
</dbReference>
<keyword evidence="1 2" id="KW-0533">Nickel</keyword>
<reference evidence="4" key="1">
    <citation type="journal article" date="2019" name="Int. J. Syst. Evol. Microbiol.">
        <title>The Global Catalogue of Microorganisms (GCM) 10K type strain sequencing project: providing services to taxonomists for standard genome sequencing and annotation.</title>
        <authorList>
            <consortium name="The Broad Institute Genomics Platform"/>
            <consortium name="The Broad Institute Genome Sequencing Center for Infectious Disease"/>
            <person name="Wu L."/>
            <person name="Ma J."/>
        </authorList>
    </citation>
    <scope>NUCLEOTIDE SEQUENCE [LARGE SCALE GENOMIC DNA]</scope>
    <source>
        <strain evidence="4">TBRC 5832</strain>
    </source>
</reference>
<evidence type="ECO:0000313" key="4">
    <source>
        <dbReference type="Proteomes" id="UP001595867"/>
    </source>
</evidence>
<evidence type="ECO:0000256" key="1">
    <source>
        <dbReference type="ARBA" id="ARBA00022596"/>
    </source>
</evidence>
<dbReference type="RefSeq" id="WP_378072854.1">
    <property type="nucleotide sequence ID" value="NZ_JBHSBL010000029.1"/>
</dbReference>
<gene>
    <name evidence="2 3" type="primary">larC</name>
    <name evidence="3" type="ORF">ACFO0C_44215</name>
</gene>
<dbReference type="NCBIfam" id="TIGR00299">
    <property type="entry name" value="nickel pincer cofactor biosynthesis protein LarC"/>
    <property type="match status" value="1"/>
</dbReference>
<dbReference type="Gene3D" id="3.10.20.300">
    <property type="entry name" value="mk0293 like domain"/>
    <property type="match status" value="1"/>
</dbReference>
<evidence type="ECO:0000313" key="3">
    <source>
        <dbReference type="EMBL" id="MFC4071983.1"/>
    </source>
</evidence>
<keyword evidence="4" id="KW-1185">Reference proteome</keyword>
<protein>
    <recommendedName>
        <fullName evidence="2">Pyridinium-3,5-bisthiocarboxylic acid mononucleotide nickel insertion protein</fullName>
        <shortName evidence="2">P2TMN nickel insertion protein</shortName>
        <ecNumber evidence="2">4.99.1.12</ecNumber>
    </recommendedName>
    <alternativeName>
        <fullName evidence="2">Nickel-pincer cofactor biosynthesis protein LarC</fullName>
    </alternativeName>
</protein>
<dbReference type="HAMAP" id="MF_01074">
    <property type="entry name" value="LarC"/>
    <property type="match status" value="1"/>
</dbReference>
<dbReference type="EMBL" id="JBHSBL010000029">
    <property type="protein sequence ID" value="MFC4071983.1"/>
    <property type="molecule type" value="Genomic_DNA"/>
</dbReference>
<dbReference type="Gene3D" id="3.30.70.1380">
    <property type="entry name" value="Transcriptional regulatory protein pf0864 domain like"/>
    <property type="match status" value="1"/>
</dbReference>
<comment type="caution">
    <text evidence="3">The sequence shown here is derived from an EMBL/GenBank/DDBJ whole genome shotgun (WGS) entry which is preliminary data.</text>
</comment>
<evidence type="ECO:0000256" key="2">
    <source>
        <dbReference type="HAMAP-Rule" id="MF_01074"/>
    </source>
</evidence>
<comment type="similarity">
    <text evidence="2">Belongs to the LarC family.</text>
</comment>
<dbReference type="GO" id="GO:0016829">
    <property type="term" value="F:lyase activity"/>
    <property type="evidence" value="ECO:0007669"/>
    <property type="project" value="UniProtKB-KW"/>
</dbReference>
<accession>A0ABV8JBT0</accession>
<dbReference type="PANTHER" id="PTHR36566">
    <property type="entry name" value="NICKEL INSERTION PROTEIN-RELATED"/>
    <property type="match status" value="1"/>
</dbReference>
<comment type="function">
    <text evidence="2">Involved in the biosynthesis of a nickel-pincer cofactor ((SCS)Ni(II) pincer complex). Binds Ni(2+), and functions in nickel delivery to pyridinium-3,5-bisthiocarboxylic acid mononucleotide (P2TMN), to form the mature cofactor. Is thus probably required for the activation of nickel-pincer cofactor-dependent enzymes.</text>
</comment>
<organism evidence="3 4">
    <name type="scientific">Actinoplanes subglobosus</name>
    <dbReference type="NCBI Taxonomy" id="1547892"/>
    <lineage>
        <taxon>Bacteria</taxon>
        <taxon>Bacillati</taxon>
        <taxon>Actinomycetota</taxon>
        <taxon>Actinomycetes</taxon>
        <taxon>Micromonosporales</taxon>
        <taxon>Micromonosporaceae</taxon>
        <taxon>Actinoplanes</taxon>
    </lineage>
</organism>
<dbReference type="PANTHER" id="PTHR36566:SF1">
    <property type="entry name" value="PYRIDINIUM-3,5-BISTHIOCARBOXYLIC ACID MONONUCLEOTIDE NICKEL INSERTION PROTEIN"/>
    <property type="match status" value="1"/>
</dbReference>
<proteinExistence type="inferred from homology"/>
<keyword evidence="2 3" id="KW-0456">Lyase</keyword>
<comment type="catalytic activity">
    <reaction evidence="2">
        <text>Ni(II)-pyridinium-3,5-bisthiocarboxylate mononucleotide = pyridinium-3,5-bisthiocarboxylate mononucleotide + Ni(2+)</text>
        <dbReference type="Rhea" id="RHEA:54784"/>
        <dbReference type="ChEBI" id="CHEBI:49786"/>
        <dbReference type="ChEBI" id="CHEBI:137372"/>
        <dbReference type="ChEBI" id="CHEBI:137373"/>
        <dbReference type="EC" id="4.99.1.12"/>
    </reaction>
</comment>
<sequence>MSGRHAWIDASAGVAGDMLLGALLDAGADISVVQAAIDAVAPDSVRISTTEVTRAGLRARKAHVAALTGSPPHRTWASIRTMLTGLDQPVRDPAISVFARLAEAEARVHGVAADDVHFHEVGALDSIADVIGVCAALHDLGITSVSCGAVAVGSGHVRGAHGRLPVPVPAVAELSRGWQVFAGGDGELATPTGMALVRALAEVCEHLPPMTLDVVGVGAGGRDLPDRANVVRVLVGAAAGGDGADAVLVEANVDDLDPRLWPGVLAGLLELGAADAWLTPIVMKKGRPAHTLSVLCAPATVPRVRDHIFENTTTLGVRESPRRKTPLERLFVTVEVPGGTIAVKVGHRDGVILQAMPEFDEVTAVARAVGRPERVVLQQALSAAAERGLVTGNRLAC</sequence>
<name>A0ABV8JBT0_9ACTN</name>
<dbReference type="InterPro" id="IPR002822">
    <property type="entry name" value="Ni_insertion"/>
</dbReference>